<dbReference type="PANTHER" id="PTHR42973:SF34">
    <property type="entry name" value="FAD BINDING DOMAIN PROTEIN (AFU_ORTHOLOGUE AFUA_3G02770)"/>
    <property type="match status" value="1"/>
</dbReference>
<keyword evidence="5" id="KW-1133">Transmembrane helix</keyword>
<dbReference type="AlphaFoldDB" id="A0A2U3ED84"/>
<keyword evidence="5" id="KW-0812">Transmembrane</keyword>
<gene>
    <name evidence="7" type="ORF">PCL_11092</name>
</gene>
<dbReference type="PROSITE" id="PS51387">
    <property type="entry name" value="FAD_PCMH"/>
    <property type="match status" value="1"/>
</dbReference>
<reference evidence="7 8" key="1">
    <citation type="journal article" date="2016" name="Front. Microbiol.">
        <title>Genome and transcriptome sequences reveal the specific parasitism of the nematophagous Purpureocillium lilacinum 36-1.</title>
        <authorList>
            <person name="Xie J."/>
            <person name="Li S."/>
            <person name="Mo C."/>
            <person name="Xiao X."/>
            <person name="Peng D."/>
            <person name="Wang G."/>
            <person name="Xiao Y."/>
        </authorList>
    </citation>
    <scope>NUCLEOTIDE SEQUENCE [LARGE SCALE GENOMIC DNA]</scope>
    <source>
        <strain evidence="7 8">36-1</strain>
    </source>
</reference>
<dbReference type="InterPro" id="IPR006094">
    <property type="entry name" value="Oxid_FAD_bind_N"/>
</dbReference>
<comment type="caution">
    <text evidence="7">The sequence shown here is derived from an EMBL/GenBank/DDBJ whole genome shotgun (WGS) entry which is preliminary data.</text>
</comment>
<evidence type="ECO:0000256" key="3">
    <source>
        <dbReference type="ARBA" id="ARBA00022827"/>
    </source>
</evidence>
<dbReference type="EMBL" id="LCWV01000006">
    <property type="protein sequence ID" value="PWI72469.1"/>
    <property type="molecule type" value="Genomic_DNA"/>
</dbReference>
<comment type="similarity">
    <text evidence="1">Belongs to the oxygen-dependent FAD-linked oxidoreductase family.</text>
</comment>
<proteinExistence type="inferred from homology"/>
<evidence type="ECO:0000256" key="2">
    <source>
        <dbReference type="ARBA" id="ARBA00022630"/>
    </source>
</evidence>
<evidence type="ECO:0000256" key="4">
    <source>
        <dbReference type="ARBA" id="ARBA00023002"/>
    </source>
</evidence>
<evidence type="ECO:0000313" key="8">
    <source>
        <dbReference type="Proteomes" id="UP000245956"/>
    </source>
</evidence>
<dbReference type="Pfam" id="PF01565">
    <property type="entry name" value="FAD_binding_4"/>
    <property type="match status" value="1"/>
</dbReference>
<accession>A0A2U3ED84</accession>
<dbReference type="SUPFAM" id="SSF56176">
    <property type="entry name" value="FAD-binding/transporter-associated domain-like"/>
    <property type="match status" value="1"/>
</dbReference>
<keyword evidence="3" id="KW-0274">FAD</keyword>
<dbReference type="GO" id="GO:0071949">
    <property type="term" value="F:FAD binding"/>
    <property type="evidence" value="ECO:0007669"/>
    <property type="project" value="InterPro"/>
</dbReference>
<dbReference type="PANTHER" id="PTHR42973">
    <property type="entry name" value="BINDING OXIDOREDUCTASE, PUTATIVE (AFU_ORTHOLOGUE AFUA_1G17690)-RELATED"/>
    <property type="match status" value="1"/>
</dbReference>
<keyword evidence="5" id="KW-0472">Membrane</keyword>
<keyword evidence="4" id="KW-0560">Oxidoreductase</keyword>
<dbReference type="InterPro" id="IPR016166">
    <property type="entry name" value="FAD-bd_PCMH"/>
</dbReference>
<protein>
    <submittedName>
        <fullName evidence="7">FAD binding domain-containing protein</fullName>
    </submittedName>
</protein>
<dbReference type="Gene3D" id="3.30.465.10">
    <property type="match status" value="1"/>
</dbReference>
<dbReference type="InterPro" id="IPR036318">
    <property type="entry name" value="FAD-bd_PCMH-like_sf"/>
</dbReference>
<evidence type="ECO:0000259" key="6">
    <source>
        <dbReference type="PROSITE" id="PS51387"/>
    </source>
</evidence>
<dbReference type="Proteomes" id="UP000245956">
    <property type="component" value="Unassembled WGS sequence"/>
</dbReference>
<dbReference type="InterPro" id="IPR050416">
    <property type="entry name" value="FAD-linked_Oxidoreductase"/>
</dbReference>
<sequence length="655" mass="70815">MSDADAKIYILAEPSCSGTAAQHGGLGDRNHLCIRARKPDKVAGSPDELVPPPGQAWLSTNWVHGLAAIPCMHRGKTEREERERKTRRGQWPVRLAIFARVKSCKAAAAVRPRSNPRLAMIAGVLLSAFVLGGLGGTAAAQDNFEPADFNVTSELLTLGVDVNALPDLSGLAERDDAAPCAAACKSLSDLYGSSVFAQNTTVYSDFTGAYWSSIQSALHPLCIFKPSKAADISVLVLLARLTQCPFAFKSGGHAAFAGASSIEGGITVSLENFKDVTVSRDKKTVKIQPGNSWVDVYKVLDPQDITVTGGRVARVGTGGLTLGGGISYFSNIYGWACDNVLSYEVVTASGRIVHATPTAFPKLYWALRGGGNNFGIVTSFTFEAIPLPKGQMWGGTRTYLESNFKGVVDAFAGVVSNSPSDPNAGLWVAWILKYGLKMAATELWYAKPDGANATIFNDFKAMTPIADSTQNRNVSEYSEAQQKTNPYGLREVYWDITVKADARIAHIARDIYYEERPAIATLEGASPVLVFQGITEGQMKHMSKNGGNAVGLDYQNGPLYLIQIACWWNKEADDNAIYAFTRKVMDRITAEATALGVQNDYIYMNYGSKFQNVIAGYGADNVNKLRDIAKQYDPKAVFQTLQPGHFKLDRAPVPS</sequence>
<evidence type="ECO:0000256" key="1">
    <source>
        <dbReference type="ARBA" id="ARBA00005466"/>
    </source>
</evidence>
<feature type="domain" description="FAD-binding PCMH-type" evidence="6">
    <location>
        <begin position="216"/>
        <end position="387"/>
    </location>
</feature>
<name>A0A2U3ED84_PURLI</name>
<evidence type="ECO:0000256" key="5">
    <source>
        <dbReference type="SAM" id="Phobius"/>
    </source>
</evidence>
<dbReference type="Gene3D" id="3.40.462.20">
    <property type="match status" value="1"/>
</dbReference>
<evidence type="ECO:0000313" key="7">
    <source>
        <dbReference type="EMBL" id="PWI72469.1"/>
    </source>
</evidence>
<organism evidence="7 8">
    <name type="scientific">Purpureocillium lilacinum</name>
    <name type="common">Paecilomyces lilacinus</name>
    <dbReference type="NCBI Taxonomy" id="33203"/>
    <lineage>
        <taxon>Eukaryota</taxon>
        <taxon>Fungi</taxon>
        <taxon>Dikarya</taxon>
        <taxon>Ascomycota</taxon>
        <taxon>Pezizomycotina</taxon>
        <taxon>Sordariomycetes</taxon>
        <taxon>Hypocreomycetidae</taxon>
        <taxon>Hypocreales</taxon>
        <taxon>Ophiocordycipitaceae</taxon>
        <taxon>Purpureocillium</taxon>
    </lineage>
</organism>
<dbReference type="GO" id="GO:0016491">
    <property type="term" value="F:oxidoreductase activity"/>
    <property type="evidence" value="ECO:0007669"/>
    <property type="project" value="UniProtKB-KW"/>
</dbReference>
<keyword evidence="2" id="KW-0285">Flavoprotein</keyword>
<feature type="transmembrane region" description="Helical" evidence="5">
    <location>
        <begin position="118"/>
        <end position="140"/>
    </location>
</feature>
<dbReference type="InterPro" id="IPR016169">
    <property type="entry name" value="FAD-bd_PCMH_sub2"/>
</dbReference>